<keyword evidence="3" id="KW-1185">Reference proteome</keyword>
<feature type="compositionally biased region" description="Low complexity" evidence="1">
    <location>
        <begin position="45"/>
        <end position="71"/>
    </location>
</feature>
<protein>
    <submittedName>
        <fullName evidence="2">Uncharacterized protein</fullName>
    </submittedName>
</protein>
<name>A0AAV2FCS2_9ROSI</name>
<evidence type="ECO:0000313" key="2">
    <source>
        <dbReference type="EMBL" id="CAL1395787.1"/>
    </source>
</evidence>
<organism evidence="2 3">
    <name type="scientific">Linum trigynum</name>
    <dbReference type="NCBI Taxonomy" id="586398"/>
    <lineage>
        <taxon>Eukaryota</taxon>
        <taxon>Viridiplantae</taxon>
        <taxon>Streptophyta</taxon>
        <taxon>Embryophyta</taxon>
        <taxon>Tracheophyta</taxon>
        <taxon>Spermatophyta</taxon>
        <taxon>Magnoliopsida</taxon>
        <taxon>eudicotyledons</taxon>
        <taxon>Gunneridae</taxon>
        <taxon>Pentapetalae</taxon>
        <taxon>rosids</taxon>
        <taxon>fabids</taxon>
        <taxon>Malpighiales</taxon>
        <taxon>Linaceae</taxon>
        <taxon>Linum</taxon>
    </lineage>
</organism>
<proteinExistence type="predicted"/>
<gene>
    <name evidence="2" type="ORF">LTRI10_LOCUS36192</name>
</gene>
<dbReference type="AlphaFoldDB" id="A0AAV2FCS2"/>
<evidence type="ECO:0000256" key="1">
    <source>
        <dbReference type="SAM" id="MobiDB-lite"/>
    </source>
</evidence>
<reference evidence="2 3" key="1">
    <citation type="submission" date="2024-04" db="EMBL/GenBank/DDBJ databases">
        <authorList>
            <person name="Fracassetti M."/>
        </authorList>
    </citation>
    <scope>NUCLEOTIDE SEQUENCE [LARGE SCALE GENOMIC DNA]</scope>
</reference>
<accession>A0AAV2FCS2</accession>
<feature type="region of interest" description="Disordered" evidence="1">
    <location>
        <begin position="33"/>
        <end position="94"/>
    </location>
</feature>
<evidence type="ECO:0000313" key="3">
    <source>
        <dbReference type="Proteomes" id="UP001497516"/>
    </source>
</evidence>
<dbReference type="Proteomes" id="UP001497516">
    <property type="component" value="Chromosome 6"/>
</dbReference>
<dbReference type="EMBL" id="OZ034819">
    <property type="protein sequence ID" value="CAL1395787.1"/>
    <property type="molecule type" value="Genomic_DNA"/>
</dbReference>
<sequence>MTSSSTTKFIISPSFFSGIANFTSIDSPRTRCLYTSSPTPPPHPLSSESISSTSASATSATLSPLPTTSRRLPLRPPQWHWLRETGGRQIGPPS</sequence>